<feature type="transmembrane region" description="Helical" evidence="1">
    <location>
        <begin position="6"/>
        <end position="29"/>
    </location>
</feature>
<feature type="non-terminal residue" evidence="2">
    <location>
        <position position="1"/>
    </location>
</feature>
<reference evidence="2" key="1">
    <citation type="submission" date="2021-06" db="EMBL/GenBank/DDBJ databases">
        <authorList>
            <person name="Kallberg Y."/>
            <person name="Tangrot J."/>
            <person name="Rosling A."/>
        </authorList>
    </citation>
    <scope>NUCLEOTIDE SEQUENCE</scope>
    <source>
        <strain evidence="2">FL966</strain>
    </source>
</reference>
<dbReference type="AlphaFoldDB" id="A0A9N9HZB7"/>
<keyword evidence="1" id="KW-0812">Transmembrane</keyword>
<sequence length="55" mass="6342">KLLEKFKAMVFLVSAALVTFSSNYFINLFESYHSELKTKISVQYSLIGKFLSDML</sequence>
<comment type="caution">
    <text evidence="2">The sequence shown here is derived from an EMBL/GenBank/DDBJ whole genome shotgun (WGS) entry which is preliminary data.</text>
</comment>
<dbReference type="EMBL" id="CAJVQA010012083">
    <property type="protein sequence ID" value="CAG8713488.1"/>
    <property type="molecule type" value="Genomic_DNA"/>
</dbReference>
<protein>
    <submittedName>
        <fullName evidence="2">24022_t:CDS:1</fullName>
    </submittedName>
</protein>
<evidence type="ECO:0000256" key="1">
    <source>
        <dbReference type="SAM" id="Phobius"/>
    </source>
</evidence>
<keyword evidence="3" id="KW-1185">Reference proteome</keyword>
<dbReference type="Proteomes" id="UP000789759">
    <property type="component" value="Unassembled WGS sequence"/>
</dbReference>
<keyword evidence="1" id="KW-1133">Transmembrane helix</keyword>
<evidence type="ECO:0000313" key="3">
    <source>
        <dbReference type="Proteomes" id="UP000789759"/>
    </source>
</evidence>
<evidence type="ECO:0000313" key="2">
    <source>
        <dbReference type="EMBL" id="CAG8713488.1"/>
    </source>
</evidence>
<keyword evidence="1" id="KW-0472">Membrane</keyword>
<name>A0A9N9HZB7_9GLOM</name>
<gene>
    <name evidence="2" type="ORF">CPELLU_LOCUS12459</name>
</gene>
<proteinExistence type="predicted"/>
<organism evidence="2 3">
    <name type="scientific">Cetraspora pellucida</name>
    <dbReference type="NCBI Taxonomy" id="1433469"/>
    <lineage>
        <taxon>Eukaryota</taxon>
        <taxon>Fungi</taxon>
        <taxon>Fungi incertae sedis</taxon>
        <taxon>Mucoromycota</taxon>
        <taxon>Glomeromycotina</taxon>
        <taxon>Glomeromycetes</taxon>
        <taxon>Diversisporales</taxon>
        <taxon>Gigasporaceae</taxon>
        <taxon>Cetraspora</taxon>
    </lineage>
</organism>
<accession>A0A9N9HZB7</accession>